<protein>
    <recommendedName>
        <fullName evidence="8">O-antigen ligase-related domain-containing protein</fullName>
    </recommendedName>
</protein>
<proteinExistence type="predicted"/>
<feature type="transmembrane region" description="Helical" evidence="7">
    <location>
        <begin position="123"/>
        <end position="140"/>
    </location>
</feature>
<evidence type="ECO:0000256" key="2">
    <source>
        <dbReference type="ARBA" id="ARBA00022692"/>
    </source>
</evidence>
<reference evidence="9 10" key="1">
    <citation type="journal article" date="2016" name="Nat. Commun.">
        <title>Thousands of microbial genomes shed light on interconnected biogeochemical processes in an aquifer system.</title>
        <authorList>
            <person name="Anantharaman K."/>
            <person name="Brown C.T."/>
            <person name="Hug L.A."/>
            <person name="Sharon I."/>
            <person name="Castelle C.J."/>
            <person name="Probst A.J."/>
            <person name="Thomas B.C."/>
            <person name="Singh A."/>
            <person name="Wilkins M.J."/>
            <person name="Karaoz U."/>
            <person name="Brodie E.L."/>
            <person name="Williams K.H."/>
            <person name="Hubbard S.S."/>
            <person name="Banfield J.F."/>
        </authorList>
    </citation>
    <scope>NUCLEOTIDE SEQUENCE [LARGE SCALE GENOMIC DNA]</scope>
    <source>
        <strain evidence="10">RIFCSPLOWO2_12_FULL_64_10</strain>
    </source>
</reference>
<feature type="repeat" description="TPR" evidence="5">
    <location>
        <begin position="779"/>
        <end position="812"/>
    </location>
</feature>
<name>A0A1F6CS19_HANXR</name>
<evidence type="ECO:0000256" key="6">
    <source>
        <dbReference type="SAM" id="MobiDB-lite"/>
    </source>
</evidence>
<keyword evidence="2 7" id="KW-0812">Transmembrane</keyword>
<evidence type="ECO:0000256" key="3">
    <source>
        <dbReference type="ARBA" id="ARBA00022989"/>
    </source>
</evidence>
<dbReference type="InterPro" id="IPR051533">
    <property type="entry name" value="WaaL-like"/>
</dbReference>
<accession>A0A1F6CS19</accession>
<dbReference type="AlphaFoldDB" id="A0A1F6CS19"/>
<feature type="transmembrane region" description="Helical" evidence="7">
    <location>
        <begin position="538"/>
        <end position="561"/>
    </location>
</feature>
<feature type="transmembrane region" description="Helical" evidence="7">
    <location>
        <begin position="298"/>
        <end position="319"/>
    </location>
</feature>
<feature type="transmembrane region" description="Helical" evidence="7">
    <location>
        <begin position="464"/>
        <end position="486"/>
    </location>
</feature>
<dbReference type="Pfam" id="PF13432">
    <property type="entry name" value="TPR_16"/>
    <property type="match status" value="2"/>
</dbReference>
<feature type="region of interest" description="Disordered" evidence="6">
    <location>
        <begin position="428"/>
        <end position="452"/>
    </location>
</feature>
<keyword evidence="4 7" id="KW-0472">Membrane</keyword>
<evidence type="ECO:0000256" key="4">
    <source>
        <dbReference type="ARBA" id="ARBA00023136"/>
    </source>
</evidence>
<comment type="subcellular location">
    <subcellularLocation>
        <location evidence="1">Membrane</location>
        <topology evidence="1">Multi-pass membrane protein</topology>
    </subcellularLocation>
</comment>
<evidence type="ECO:0000256" key="7">
    <source>
        <dbReference type="SAM" id="Phobius"/>
    </source>
</evidence>
<feature type="transmembrane region" description="Helical" evidence="7">
    <location>
        <begin position="98"/>
        <end position="116"/>
    </location>
</feature>
<feature type="transmembrane region" description="Helical" evidence="7">
    <location>
        <begin position="168"/>
        <end position="186"/>
    </location>
</feature>
<feature type="domain" description="O-antigen ligase-related" evidence="8">
    <location>
        <begin position="256"/>
        <end position="412"/>
    </location>
</feature>
<comment type="caution">
    <text evidence="9">The sequence shown here is derived from an EMBL/GenBank/DDBJ whole genome shotgun (WGS) entry which is preliminary data.</text>
</comment>
<dbReference type="SMART" id="SM00028">
    <property type="entry name" value="TPR"/>
    <property type="match status" value="4"/>
</dbReference>
<sequence length="978" mass="105148">MDRAIRICLWAALLAAPLAFDPRLHHVFVLDKAVLLRLLVSGAALLWAIKALREGRADGVRTGLDGPVLAVLIAGILATAFSASPRISLVGSAARQEGLVALATDLLLFYLSFRFLKERPQRVAGLVCLAAVAAACYGILQRTGGDPLSWSEPVWARVTSTFGQPNALGAYLGMALPLILALGMTANRPNPPTPFPEGEDLTPSIPLPQRGRGKTQPLLSPEKGPGEGPPLSLWERGRGRGLFGVGGGVSFLSCSAFLIVGIALLLTGSRGGWMGAASGLALFGALTWSRGTREARRALVLCAGLAVGVTGVFCLHPGLSPVRRMASTVRVGQTGEGRSILLYGTARERLVTYRASWKMFLDRPLTGVGPEMMREFLPRYLSPDDPETEADRAHNLLLHEAATKGLIGLAAMVWFLVALFRAGSRGDQGRGQWRGTRPHGSVRRGGPLQRQVGRSVVPTKTTSFLTAGFLSAALAYVVQGLVGFGWPATTALFWVAAAMGCPHPPAPSPTPEVRITNYELRIGYSTFDLRPSTFGSRWVALLLVIPVALANVGLAVAAYRADLRYAQGLRRMEAGDAEAALNACRLAHRAYPLSAEYLAGLGLLLHRADERTGDGRRLPEAEEAMAGAVGMDPEDGRLWAWLGMIHVARHRVTGDTTLALAAGRAYGEAVRRVPRSPAVHVNLANLLVETGRSADAVRVCEEGVSRNPRSVELLTALGRIHQVRGEGEEAARAFRRVLALEPASGAAHQALGRIAFERGDFEGAAEAYRTAAALGPGHAARQNDLGSALFKAGRYEEAGRAFREALRIAPGDAYAREVLAAILARDSVRTAAAPALTEVPRLSREAVIDLRDPAHRHYLREGWSYTETWGAWGTGEASEVVFSLQGVADGSLTVRATALWGPDRAQTMEVFLNDRFLARWVFTRPAWEWETFRVRAPASAFRRGANRLTFRYARSGPATQEDRRPVAVAFERIALGPP</sequence>
<dbReference type="InterPro" id="IPR007016">
    <property type="entry name" value="O-antigen_ligase-rel_domated"/>
</dbReference>
<evidence type="ECO:0000256" key="1">
    <source>
        <dbReference type="ARBA" id="ARBA00004141"/>
    </source>
</evidence>
<feature type="transmembrane region" description="Helical" evidence="7">
    <location>
        <begin position="35"/>
        <end position="52"/>
    </location>
</feature>
<dbReference type="Proteomes" id="UP000178606">
    <property type="component" value="Unassembled WGS sequence"/>
</dbReference>
<dbReference type="Gene3D" id="2.60.120.260">
    <property type="entry name" value="Galactose-binding domain-like"/>
    <property type="match status" value="1"/>
</dbReference>
<dbReference type="GO" id="GO:0016020">
    <property type="term" value="C:membrane"/>
    <property type="evidence" value="ECO:0007669"/>
    <property type="project" value="UniProtKB-SubCell"/>
</dbReference>
<evidence type="ECO:0000313" key="9">
    <source>
        <dbReference type="EMBL" id="OGG51907.1"/>
    </source>
</evidence>
<evidence type="ECO:0000313" key="10">
    <source>
        <dbReference type="Proteomes" id="UP000178606"/>
    </source>
</evidence>
<feature type="region of interest" description="Disordered" evidence="6">
    <location>
        <begin position="189"/>
        <end position="230"/>
    </location>
</feature>
<feature type="repeat" description="TPR" evidence="5">
    <location>
        <begin position="711"/>
        <end position="744"/>
    </location>
</feature>
<feature type="transmembrane region" description="Helical" evidence="7">
    <location>
        <begin position="64"/>
        <end position="83"/>
    </location>
</feature>
<dbReference type="InterPro" id="IPR011990">
    <property type="entry name" value="TPR-like_helical_dom_sf"/>
</dbReference>
<keyword evidence="5" id="KW-0802">TPR repeat</keyword>
<keyword evidence="3 7" id="KW-1133">Transmembrane helix</keyword>
<dbReference type="PANTHER" id="PTHR37422:SF13">
    <property type="entry name" value="LIPOPOLYSACCHARIDE BIOSYNTHESIS PROTEIN PA4999-RELATED"/>
    <property type="match status" value="1"/>
</dbReference>
<dbReference type="Pfam" id="PF04932">
    <property type="entry name" value="Wzy_C"/>
    <property type="match status" value="1"/>
</dbReference>
<dbReference type="InterPro" id="IPR019734">
    <property type="entry name" value="TPR_rpt"/>
</dbReference>
<dbReference type="SUPFAM" id="SSF48452">
    <property type="entry name" value="TPR-like"/>
    <property type="match status" value="1"/>
</dbReference>
<dbReference type="Gene3D" id="1.25.40.10">
    <property type="entry name" value="Tetratricopeptide repeat domain"/>
    <property type="match status" value="2"/>
</dbReference>
<gene>
    <name evidence="9" type="ORF">A3F84_02845</name>
</gene>
<feature type="transmembrane region" description="Helical" evidence="7">
    <location>
        <begin position="401"/>
        <end position="420"/>
    </location>
</feature>
<dbReference type="PROSITE" id="PS50005">
    <property type="entry name" value="TPR"/>
    <property type="match status" value="3"/>
</dbReference>
<dbReference type="PANTHER" id="PTHR37422">
    <property type="entry name" value="TEICHURONIC ACID BIOSYNTHESIS PROTEIN TUAE"/>
    <property type="match status" value="1"/>
</dbReference>
<organism evidence="9 10">
    <name type="scientific">Handelsmanbacteria sp. (strain RIFCSPLOWO2_12_FULL_64_10)</name>
    <dbReference type="NCBI Taxonomy" id="1817868"/>
    <lineage>
        <taxon>Bacteria</taxon>
        <taxon>Candidatus Handelsmaniibacteriota</taxon>
    </lineage>
</organism>
<feature type="transmembrane region" description="Helical" evidence="7">
    <location>
        <begin position="242"/>
        <end position="266"/>
    </location>
</feature>
<feature type="transmembrane region" description="Helical" evidence="7">
    <location>
        <begin position="272"/>
        <end position="291"/>
    </location>
</feature>
<evidence type="ECO:0000256" key="5">
    <source>
        <dbReference type="PROSITE-ProRule" id="PRU00339"/>
    </source>
</evidence>
<dbReference type="EMBL" id="MFKF01000163">
    <property type="protein sequence ID" value="OGG51907.1"/>
    <property type="molecule type" value="Genomic_DNA"/>
</dbReference>
<evidence type="ECO:0000259" key="8">
    <source>
        <dbReference type="Pfam" id="PF04932"/>
    </source>
</evidence>
<feature type="repeat" description="TPR" evidence="5">
    <location>
        <begin position="745"/>
        <end position="778"/>
    </location>
</feature>